<reference evidence="2 3" key="1">
    <citation type="submission" date="2019-02" db="EMBL/GenBank/DDBJ databases">
        <title>Deep-cultivation of Planctomycetes and their phenomic and genomic characterization uncovers novel biology.</title>
        <authorList>
            <person name="Wiegand S."/>
            <person name="Jogler M."/>
            <person name="Boedeker C."/>
            <person name="Pinto D."/>
            <person name="Vollmers J."/>
            <person name="Rivas-Marin E."/>
            <person name="Kohn T."/>
            <person name="Peeters S.H."/>
            <person name="Heuer A."/>
            <person name="Rast P."/>
            <person name="Oberbeckmann S."/>
            <person name="Bunk B."/>
            <person name="Jeske O."/>
            <person name="Meyerdierks A."/>
            <person name="Storesund J.E."/>
            <person name="Kallscheuer N."/>
            <person name="Luecker S."/>
            <person name="Lage O.M."/>
            <person name="Pohl T."/>
            <person name="Merkel B.J."/>
            <person name="Hornburger P."/>
            <person name="Mueller R.-W."/>
            <person name="Bruemmer F."/>
            <person name="Labrenz M."/>
            <person name="Spormann A.M."/>
            <person name="Op Den Camp H."/>
            <person name="Overmann J."/>
            <person name="Amann R."/>
            <person name="Jetten M.S.M."/>
            <person name="Mascher T."/>
            <person name="Medema M.H."/>
            <person name="Devos D.P."/>
            <person name="Kaster A.-K."/>
            <person name="Ovreas L."/>
            <person name="Rohde M."/>
            <person name="Galperin M.Y."/>
            <person name="Jogler C."/>
        </authorList>
    </citation>
    <scope>NUCLEOTIDE SEQUENCE [LARGE SCALE GENOMIC DNA]</scope>
    <source>
        <strain evidence="2 3">Pla52o</strain>
    </source>
</reference>
<evidence type="ECO:0000256" key="1">
    <source>
        <dbReference type="SAM" id="MobiDB-lite"/>
    </source>
</evidence>
<proteinExistence type="predicted"/>
<feature type="region of interest" description="Disordered" evidence="1">
    <location>
        <begin position="1"/>
        <end position="24"/>
    </location>
</feature>
<dbReference type="Proteomes" id="UP000316304">
    <property type="component" value="Unassembled WGS sequence"/>
</dbReference>
<organism evidence="2 3">
    <name type="scientific">Novipirellula galeiformis</name>
    <dbReference type="NCBI Taxonomy" id="2528004"/>
    <lineage>
        <taxon>Bacteria</taxon>
        <taxon>Pseudomonadati</taxon>
        <taxon>Planctomycetota</taxon>
        <taxon>Planctomycetia</taxon>
        <taxon>Pirellulales</taxon>
        <taxon>Pirellulaceae</taxon>
        <taxon>Novipirellula</taxon>
    </lineage>
</organism>
<protein>
    <submittedName>
        <fullName evidence="2">Uncharacterized protein</fullName>
    </submittedName>
</protein>
<comment type="caution">
    <text evidence="2">The sequence shown here is derived from an EMBL/GenBank/DDBJ whole genome shotgun (WGS) entry which is preliminary data.</text>
</comment>
<dbReference type="EMBL" id="SJPT01000002">
    <property type="protein sequence ID" value="TWU25324.1"/>
    <property type="molecule type" value="Genomic_DNA"/>
</dbReference>
<sequence>MATPWDCGSPCPAKPQRGGPNRTRIVRPNRYRVGGTRYGRRGQDVGDSACAPRGRRFECPANRAASYRSPCAAGRTGSTWLVCGIDLLRLRSHFLTSHFLTCHFLTCHFLTCHFLTCHFLTCHFLTCHFLTCHFLTSHFLTSHFLTSHFLTSHFLTSHFLTSHFLTSHFLTSHFLTSHFLTSLHPRKALSKGSRSRLD</sequence>
<evidence type="ECO:0000313" key="3">
    <source>
        <dbReference type="Proteomes" id="UP000316304"/>
    </source>
</evidence>
<dbReference type="AlphaFoldDB" id="A0A5C6CPC5"/>
<name>A0A5C6CPC5_9BACT</name>
<keyword evidence="3" id="KW-1185">Reference proteome</keyword>
<gene>
    <name evidence="2" type="ORF">Pla52o_16230</name>
</gene>
<evidence type="ECO:0000313" key="2">
    <source>
        <dbReference type="EMBL" id="TWU25324.1"/>
    </source>
</evidence>
<accession>A0A5C6CPC5</accession>